<dbReference type="KEGG" id="gah:GAH_01752"/>
<evidence type="ECO:0000313" key="9">
    <source>
        <dbReference type="Proteomes" id="UP000034723"/>
    </source>
</evidence>
<evidence type="ECO:0000259" key="7">
    <source>
        <dbReference type="Pfam" id="PF26558"/>
    </source>
</evidence>
<dbReference type="Pfam" id="PF26558">
    <property type="entry name" value="DHQS_2nd"/>
    <property type="match status" value="1"/>
</dbReference>
<gene>
    <name evidence="5" type="primary">aroB'</name>
    <name evidence="8" type="ORF">GAH_01752</name>
</gene>
<keyword evidence="4 5" id="KW-0057">Aromatic amino acid biosynthesis</keyword>
<dbReference type="Pfam" id="PF01959">
    <property type="entry name" value="DHQS"/>
    <property type="match status" value="1"/>
</dbReference>
<evidence type="ECO:0000313" key="8">
    <source>
        <dbReference type="EMBL" id="AKG90969.1"/>
    </source>
</evidence>
<dbReference type="HAMAP" id="MF_01244">
    <property type="entry name" value="Arch_DHQ_synthase"/>
    <property type="match status" value="1"/>
</dbReference>
<dbReference type="PANTHER" id="PTHR33563">
    <property type="match status" value="1"/>
</dbReference>
<dbReference type="PATRIC" id="fig|113653.22.peg.1722"/>
<dbReference type="PIRSF" id="PIRSF006655">
    <property type="entry name" value="DHQ_synth"/>
    <property type="match status" value="1"/>
</dbReference>
<keyword evidence="1 5" id="KW-0028">Amino-acid biosynthesis</keyword>
<name>A0A0F7IGE9_9EURY</name>
<dbReference type="FunCoup" id="A0A0F7IGE9">
    <property type="interactions" value="8"/>
</dbReference>
<dbReference type="AlphaFoldDB" id="A0A0F7IGE9"/>
<evidence type="ECO:0000259" key="6">
    <source>
        <dbReference type="Pfam" id="PF01959"/>
    </source>
</evidence>
<dbReference type="GO" id="GO:0008652">
    <property type="term" value="P:amino acid biosynthetic process"/>
    <property type="evidence" value="ECO:0007669"/>
    <property type="project" value="UniProtKB-KW"/>
</dbReference>
<keyword evidence="2 5" id="KW-0560">Oxidoreductase</keyword>
<organism evidence="8 9">
    <name type="scientific">Geoglobus ahangari</name>
    <dbReference type="NCBI Taxonomy" id="113653"/>
    <lineage>
        <taxon>Archaea</taxon>
        <taxon>Methanobacteriati</taxon>
        <taxon>Methanobacteriota</taxon>
        <taxon>Archaeoglobi</taxon>
        <taxon>Archaeoglobales</taxon>
        <taxon>Archaeoglobaceae</taxon>
        <taxon>Geoglobus</taxon>
    </lineage>
</organism>
<dbReference type="STRING" id="113653.GAH_01752"/>
<dbReference type="GO" id="GO:0003856">
    <property type="term" value="F:3-dehydroquinate synthase activity"/>
    <property type="evidence" value="ECO:0007669"/>
    <property type="project" value="InterPro"/>
</dbReference>
<dbReference type="Proteomes" id="UP000034723">
    <property type="component" value="Chromosome"/>
</dbReference>
<dbReference type="InterPro" id="IPR002812">
    <property type="entry name" value="DHQS"/>
</dbReference>
<dbReference type="PANTHER" id="PTHR33563:SF1">
    <property type="entry name" value="3-DEHYDROQUINATE SYNTHASE"/>
    <property type="match status" value="1"/>
</dbReference>
<evidence type="ECO:0000256" key="1">
    <source>
        <dbReference type="ARBA" id="ARBA00022605"/>
    </source>
</evidence>
<dbReference type="InterPro" id="IPR056179">
    <property type="entry name" value="DHQS_C"/>
</dbReference>
<protein>
    <recommendedName>
        <fullName evidence="5">3-dehydroquinate synthase</fullName>
        <shortName evidence="5">DHQ synthase</shortName>
        <ecNumber evidence="5">1.4.1.24</ecNumber>
    </recommendedName>
    <alternativeName>
        <fullName evidence="5">3-dehydroquinate synthase II</fullName>
    </alternativeName>
</protein>
<accession>A0A0F7IGE9</accession>
<feature type="domain" description="3-dehydroquinate synthase C-terminal" evidence="7">
    <location>
        <begin position="153"/>
        <end position="324"/>
    </location>
</feature>
<evidence type="ECO:0000256" key="3">
    <source>
        <dbReference type="ARBA" id="ARBA00023027"/>
    </source>
</evidence>
<feature type="domain" description="3-dehydroquinate synthase N-terminal" evidence="6">
    <location>
        <begin position="1"/>
        <end position="140"/>
    </location>
</feature>
<comment type="similarity">
    <text evidence="5">Belongs to the archaeal-type DHQ synthase family.</text>
</comment>
<comment type="function">
    <text evidence="5">Catalyzes the oxidative deamination and cyclization of 2-amino-3,7-dideoxy-D-threo-hept-6-ulosonic acid (ADH) to yield 3-dehydroquinate (DHQ), which is fed into the canonical shikimic pathway of aromatic amino acid biosynthesis.</text>
</comment>
<dbReference type="RefSeq" id="WP_048096155.1">
    <property type="nucleotide sequence ID" value="NZ_CP011267.1"/>
</dbReference>
<dbReference type="GO" id="GO:0009073">
    <property type="term" value="P:aromatic amino acid family biosynthetic process"/>
    <property type="evidence" value="ECO:0007669"/>
    <property type="project" value="UniProtKB-UniRule"/>
</dbReference>
<dbReference type="EC" id="1.4.1.24" evidence="5"/>
<evidence type="ECO:0000256" key="5">
    <source>
        <dbReference type="HAMAP-Rule" id="MF_01244"/>
    </source>
</evidence>
<dbReference type="OrthoDB" id="10265at2157"/>
<evidence type="ECO:0000256" key="2">
    <source>
        <dbReference type="ARBA" id="ARBA00023002"/>
    </source>
</evidence>
<dbReference type="GeneID" id="24804321"/>
<dbReference type="NCBIfam" id="NF002627">
    <property type="entry name" value="PRK02290.1-5"/>
    <property type="match status" value="1"/>
</dbReference>
<keyword evidence="3 5" id="KW-0520">NAD</keyword>
<dbReference type="HOGENOM" id="CLU_056379_0_0_2"/>
<dbReference type="InterPro" id="IPR030960">
    <property type="entry name" value="DHQS/DOIS_N"/>
</dbReference>
<evidence type="ECO:0000256" key="4">
    <source>
        <dbReference type="ARBA" id="ARBA00023141"/>
    </source>
</evidence>
<dbReference type="EMBL" id="CP011267">
    <property type="protein sequence ID" value="AKG90969.1"/>
    <property type="molecule type" value="Genomic_DNA"/>
</dbReference>
<keyword evidence="9" id="KW-1185">Reference proteome</keyword>
<dbReference type="GO" id="GO:0051287">
    <property type="term" value="F:NAD binding"/>
    <property type="evidence" value="ECO:0007669"/>
    <property type="project" value="UniProtKB-UniRule"/>
</dbReference>
<sequence length="325" mass="36391">MKEIWLIDDGEVWDEVKEHVKDAIELGFTGVAVKKEFMELVRKLGNIEVEEAEVFRIRGAEDQERVVELSRTAGRIFLSFDNWKIIPLENLIAMKGSAKIIPIVSDAEEARVVLTTLERGADGIAITPRSRDEMRSFRDVVEETESVRLVKGRVVEIRKLGMGDRVCVDTITMMTPGEGMLVGNTAEFMFLVASESEESEYVASRPFRVNAGSVNAYIKVGERTRYLAELRAGDEVEIVRHDGRTRRSYVGRVKIEKRPMLLVRARAGDVEGSVILQNAETIKLVGEGGRHISVSELKEGDEILVYIGEKARHFGVAVEESIIEG</sequence>
<dbReference type="GO" id="GO:0102042">
    <property type="term" value="F:dehydroquinate synthase activity"/>
    <property type="evidence" value="ECO:0007669"/>
    <property type="project" value="UniProtKB-EC"/>
</dbReference>
<proteinExistence type="inferred from homology"/>
<reference evidence="8 9" key="1">
    <citation type="submission" date="2015-04" db="EMBL/GenBank/DDBJ databases">
        <title>The complete genome sequence of the hyperthermophilic, obligate iron-reducing archaeon Geoglobus ahangari strain 234T.</title>
        <authorList>
            <person name="Manzella M.P."/>
            <person name="Holmes D.E."/>
            <person name="Rocheleau J.M."/>
            <person name="Chung A."/>
            <person name="Reguera G."/>
            <person name="Kashefi K."/>
        </authorList>
    </citation>
    <scope>NUCLEOTIDE SEQUENCE [LARGE SCALE GENOMIC DNA]</scope>
    <source>
        <strain evidence="8 9">234</strain>
    </source>
</reference>
<comment type="catalytic activity">
    <reaction evidence="5">
        <text>2-amino-2,3,7-trideoxy-D-lyxo-hept-6-ulosonate + NAD(+) + H2O = 3-dehydroquinate + NH4(+) + NADH + H(+)</text>
        <dbReference type="Rhea" id="RHEA:25956"/>
        <dbReference type="ChEBI" id="CHEBI:15377"/>
        <dbReference type="ChEBI" id="CHEBI:15378"/>
        <dbReference type="ChEBI" id="CHEBI:28938"/>
        <dbReference type="ChEBI" id="CHEBI:32364"/>
        <dbReference type="ChEBI" id="CHEBI:57540"/>
        <dbReference type="ChEBI" id="CHEBI:57945"/>
        <dbReference type="ChEBI" id="CHEBI:58859"/>
        <dbReference type="EC" id="1.4.1.24"/>
    </reaction>
</comment>
<dbReference type="InParanoid" id="A0A0F7IGE9"/>